<proteinExistence type="predicted"/>
<evidence type="ECO:0000256" key="1">
    <source>
        <dbReference type="SAM" id="MobiDB-lite"/>
    </source>
</evidence>
<reference evidence="2" key="1">
    <citation type="submission" date="2018-05" db="EMBL/GenBank/DDBJ databases">
        <authorList>
            <person name="Lanie J.A."/>
            <person name="Ng W.-L."/>
            <person name="Kazmierczak K.M."/>
            <person name="Andrzejewski T.M."/>
            <person name="Davidsen T.M."/>
            <person name="Wayne K.J."/>
            <person name="Tettelin H."/>
            <person name="Glass J.I."/>
            <person name="Rusch D."/>
            <person name="Podicherti R."/>
            <person name="Tsui H.-C.T."/>
            <person name="Winkler M.E."/>
        </authorList>
    </citation>
    <scope>NUCLEOTIDE SEQUENCE</scope>
</reference>
<dbReference type="EMBL" id="UINC01193200">
    <property type="protein sequence ID" value="SVE08692.1"/>
    <property type="molecule type" value="Genomic_DNA"/>
</dbReference>
<evidence type="ECO:0000313" key="2">
    <source>
        <dbReference type="EMBL" id="SVE08692.1"/>
    </source>
</evidence>
<dbReference type="AlphaFoldDB" id="A0A383ALP5"/>
<accession>A0A383ALP5</accession>
<name>A0A383ALP5_9ZZZZ</name>
<feature type="region of interest" description="Disordered" evidence="1">
    <location>
        <begin position="1"/>
        <end position="44"/>
    </location>
</feature>
<feature type="compositionally biased region" description="Basic residues" evidence="1">
    <location>
        <begin position="1"/>
        <end position="17"/>
    </location>
</feature>
<sequence>MGRKGGRAGTGKTKRRGNANYYRDMQKKSVEVRIRNKNPDKTED</sequence>
<gene>
    <name evidence="2" type="ORF">METZ01_LOCUS461546</name>
</gene>
<protein>
    <submittedName>
        <fullName evidence="2">Uncharacterized protein</fullName>
    </submittedName>
</protein>
<organism evidence="2">
    <name type="scientific">marine metagenome</name>
    <dbReference type="NCBI Taxonomy" id="408172"/>
    <lineage>
        <taxon>unclassified sequences</taxon>
        <taxon>metagenomes</taxon>
        <taxon>ecological metagenomes</taxon>
    </lineage>
</organism>
<feature type="compositionally biased region" description="Basic and acidic residues" evidence="1">
    <location>
        <begin position="24"/>
        <end position="44"/>
    </location>
</feature>